<name>A0ABP1RK93_9HEXA</name>
<comment type="caution">
    <text evidence="1">The sequence shown here is derived from an EMBL/GenBank/DDBJ whole genome shotgun (WGS) entry which is preliminary data.</text>
</comment>
<evidence type="ECO:0000313" key="2">
    <source>
        <dbReference type="Proteomes" id="UP001642540"/>
    </source>
</evidence>
<evidence type="ECO:0000313" key="1">
    <source>
        <dbReference type="EMBL" id="CAL8129449.1"/>
    </source>
</evidence>
<organism evidence="1 2">
    <name type="scientific">Orchesella dallaii</name>
    <dbReference type="NCBI Taxonomy" id="48710"/>
    <lineage>
        <taxon>Eukaryota</taxon>
        <taxon>Metazoa</taxon>
        <taxon>Ecdysozoa</taxon>
        <taxon>Arthropoda</taxon>
        <taxon>Hexapoda</taxon>
        <taxon>Collembola</taxon>
        <taxon>Entomobryomorpha</taxon>
        <taxon>Entomobryoidea</taxon>
        <taxon>Orchesellidae</taxon>
        <taxon>Orchesellinae</taxon>
        <taxon>Orchesella</taxon>
    </lineage>
</organism>
<protein>
    <submittedName>
        <fullName evidence="1">Uncharacterized protein</fullName>
    </submittedName>
</protein>
<proteinExistence type="predicted"/>
<gene>
    <name evidence="1" type="ORF">ODALV1_LOCUS23181</name>
</gene>
<dbReference type="Proteomes" id="UP001642540">
    <property type="component" value="Unassembled WGS sequence"/>
</dbReference>
<keyword evidence="2" id="KW-1185">Reference proteome</keyword>
<reference evidence="1 2" key="1">
    <citation type="submission" date="2024-08" db="EMBL/GenBank/DDBJ databases">
        <authorList>
            <person name="Cucini C."/>
            <person name="Frati F."/>
        </authorList>
    </citation>
    <scope>NUCLEOTIDE SEQUENCE [LARGE SCALE GENOMIC DNA]</scope>
</reference>
<sequence length="175" mass="19937">MESIRVVLCQFLIPVKNGQRITVSASHKPQEEEGKRAAVILETQGNSTKTSSLPVDQVSIRCGKGYQGCFSERVTEPFMKFADLKRRIEFRGTDIFYPGNYYTAASRIVDFRVEPLPNAINSYRFSWTEPKIMSEYGEVRADSYDIQYTEDFNQIFSTVTDMNRLVGVPTPLVPD</sequence>
<dbReference type="EMBL" id="CAXLJM020000077">
    <property type="protein sequence ID" value="CAL8129449.1"/>
    <property type="molecule type" value="Genomic_DNA"/>
</dbReference>
<accession>A0ABP1RK93</accession>